<evidence type="ECO:0000259" key="3">
    <source>
        <dbReference type="Pfam" id="PF14843"/>
    </source>
</evidence>
<dbReference type="EMBL" id="JAAKFY010000004">
    <property type="protein sequence ID" value="KAF3858123.1"/>
    <property type="molecule type" value="Genomic_DNA"/>
</dbReference>
<dbReference type="Proteomes" id="UP000518266">
    <property type="component" value="Unassembled WGS sequence"/>
</dbReference>
<dbReference type="OrthoDB" id="8835819at2759"/>
<name>A0A7J5Z973_DISMA</name>
<feature type="domain" description="Growth factor receptor" evidence="3">
    <location>
        <begin position="66"/>
        <end position="145"/>
    </location>
</feature>
<organism evidence="4 5">
    <name type="scientific">Dissostichus mawsoni</name>
    <name type="common">Antarctic cod</name>
    <dbReference type="NCBI Taxonomy" id="36200"/>
    <lineage>
        <taxon>Eukaryota</taxon>
        <taxon>Metazoa</taxon>
        <taxon>Chordata</taxon>
        <taxon>Craniata</taxon>
        <taxon>Vertebrata</taxon>
        <taxon>Euteleostomi</taxon>
        <taxon>Actinopterygii</taxon>
        <taxon>Neopterygii</taxon>
        <taxon>Teleostei</taxon>
        <taxon>Neoteleostei</taxon>
        <taxon>Acanthomorphata</taxon>
        <taxon>Eupercaria</taxon>
        <taxon>Perciformes</taxon>
        <taxon>Notothenioidei</taxon>
        <taxon>Nototheniidae</taxon>
        <taxon>Dissostichus</taxon>
    </lineage>
</organism>
<comment type="caution">
    <text evidence="4">The sequence shown here is derived from an EMBL/GenBank/DDBJ whole genome shotgun (WGS) entry which is preliminary data.</text>
</comment>
<dbReference type="AlphaFoldDB" id="A0A7J5Z973"/>
<dbReference type="Pfam" id="PF01030">
    <property type="entry name" value="Recep_L_domain"/>
    <property type="match status" value="1"/>
</dbReference>
<sequence>MAQLTINHLGLRSLKEISDGDVVIYKNQNLCYTNKSHWKRLFKSESQTATIEENADAAACALLNNTCDRKCTADGCWGPGPDMCFACRDYNRVGSCVDSCNILEGELRETTVNKTCIECHPECHRMNGNATCSTPSLNSSIGTSHGRNGILNGFPSKYMNQNGVSDVMNPIYQHPGPPRTMLPTILRRHRYLNEIPLQATPLHSNGTVHSVQKYQPQNSMDNPDYQYDFTPAFKTHANGHIPAAENAEYLGPD</sequence>
<keyword evidence="1" id="KW-0325">Glycoprotein</keyword>
<evidence type="ECO:0000259" key="2">
    <source>
        <dbReference type="Pfam" id="PF01030"/>
    </source>
</evidence>
<proteinExistence type="predicted"/>
<accession>A0A7J5Z973</accession>
<evidence type="ECO:0000313" key="4">
    <source>
        <dbReference type="EMBL" id="KAF3858123.1"/>
    </source>
</evidence>
<protein>
    <submittedName>
        <fullName evidence="4">Uncharacterized protein</fullName>
    </submittedName>
</protein>
<dbReference type="SMART" id="SM00261">
    <property type="entry name" value="FU"/>
    <property type="match status" value="1"/>
</dbReference>
<dbReference type="InterPro" id="IPR009030">
    <property type="entry name" value="Growth_fac_rcpt_cys_sf"/>
</dbReference>
<dbReference type="SUPFAM" id="SSF52058">
    <property type="entry name" value="L domain-like"/>
    <property type="match status" value="1"/>
</dbReference>
<dbReference type="SUPFAM" id="SSF57184">
    <property type="entry name" value="Growth factor receptor domain"/>
    <property type="match status" value="1"/>
</dbReference>
<feature type="domain" description="Receptor L-domain" evidence="2">
    <location>
        <begin position="6"/>
        <end position="40"/>
    </location>
</feature>
<dbReference type="InterPro" id="IPR006212">
    <property type="entry name" value="Furin_repeat"/>
</dbReference>
<dbReference type="InterPro" id="IPR036941">
    <property type="entry name" value="Rcpt_L-dom_sf"/>
</dbReference>
<dbReference type="CDD" id="cd00064">
    <property type="entry name" value="FU"/>
    <property type="match status" value="1"/>
</dbReference>
<evidence type="ECO:0000256" key="1">
    <source>
        <dbReference type="ARBA" id="ARBA00023180"/>
    </source>
</evidence>
<gene>
    <name evidence="4" type="ORF">F7725_011324</name>
</gene>
<reference evidence="4 5" key="1">
    <citation type="submission" date="2020-03" db="EMBL/GenBank/DDBJ databases">
        <title>Dissostichus mawsoni Genome sequencing and assembly.</title>
        <authorList>
            <person name="Park H."/>
        </authorList>
    </citation>
    <scope>NUCLEOTIDE SEQUENCE [LARGE SCALE GENOMIC DNA]</scope>
    <source>
        <strain evidence="4">DM0001</strain>
        <tissue evidence="4">Muscle</tissue>
    </source>
</reference>
<dbReference type="FunFam" id="2.10.220.10:FF:000002">
    <property type="entry name" value="Receptor protein-tyrosine kinase"/>
    <property type="match status" value="1"/>
</dbReference>
<dbReference type="Gene3D" id="3.80.20.20">
    <property type="entry name" value="Receptor L-domain"/>
    <property type="match status" value="1"/>
</dbReference>
<dbReference type="InterPro" id="IPR032778">
    <property type="entry name" value="GF_recep_IV"/>
</dbReference>
<evidence type="ECO:0000313" key="5">
    <source>
        <dbReference type="Proteomes" id="UP000518266"/>
    </source>
</evidence>
<dbReference type="Pfam" id="PF14843">
    <property type="entry name" value="GF_recep_IV"/>
    <property type="match status" value="1"/>
</dbReference>
<dbReference type="Gene3D" id="2.10.220.10">
    <property type="entry name" value="Hormone Receptor, Insulin-like Growth Factor Receptor 1, Chain A, domain 2"/>
    <property type="match status" value="1"/>
</dbReference>
<keyword evidence="5" id="KW-1185">Reference proteome</keyword>
<dbReference type="InterPro" id="IPR000494">
    <property type="entry name" value="Rcpt_L-dom"/>
</dbReference>